<feature type="domain" description="Telomeric single stranded DNA binding POT1/Cdc13" evidence="6">
    <location>
        <begin position="630"/>
        <end position="746"/>
    </location>
</feature>
<feature type="compositionally biased region" description="Pro residues" evidence="5">
    <location>
        <begin position="416"/>
        <end position="433"/>
    </location>
</feature>
<comment type="subcellular location">
    <subcellularLocation>
        <location evidence="1">Chromosome</location>
        <location evidence="1">Telomere</location>
    </subcellularLocation>
</comment>
<dbReference type="InterPro" id="IPR012340">
    <property type="entry name" value="NA-bd_OB-fold"/>
</dbReference>
<keyword evidence="4" id="KW-0238">DNA-binding</keyword>
<dbReference type="Pfam" id="PF02765">
    <property type="entry name" value="POT1"/>
    <property type="match status" value="1"/>
</dbReference>
<feature type="compositionally biased region" description="Low complexity" evidence="5">
    <location>
        <begin position="404"/>
        <end position="415"/>
    </location>
</feature>
<evidence type="ECO:0000259" key="6">
    <source>
        <dbReference type="Pfam" id="PF02765"/>
    </source>
</evidence>
<evidence type="ECO:0000256" key="4">
    <source>
        <dbReference type="ARBA" id="ARBA00023125"/>
    </source>
</evidence>
<proteinExistence type="predicted"/>
<evidence type="ECO:0000256" key="5">
    <source>
        <dbReference type="SAM" id="MobiDB-lite"/>
    </source>
</evidence>
<gene>
    <name evidence="7" type="ORF">JAAARDRAFT_204921</name>
</gene>
<dbReference type="Proteomes" id="UP000027265">
    <property type="component" value="Unassembled WGS sequence"/>
</dbReference>
<accession>A0A067Q2G8</accession>
<evidence type="ECO:0000313" key="7">
    <source>
        <dbReference type="EMBL" id="KDQ61169.1"/>
    </source>
</evidence>
<dbReference type="InterPro" id="IPR028389">
    <property type="entry name" value="POT1"/>
</dbReference>
<dbReference type="EMBL" id="KL197713">
    <property type="protein sequence ID" value="KDQ61169.1"/>
    <property type="molecule type" value="Genomic_DNA"/>
</dbReference>
<dbReference type="PANTHER" id="PTHR14513:SF0">
    <property type="entry name" value="PROTECTION OF TELOMERES PROTEIN 1"/>
    <property type="match status" value="1"/>
</dbReference>
<organism evidence="7 8">
    <name type="scientific">Jaapia argillacea MUCL 33604</name>
    <dbReference type="NCBI Taxonomy" id="933084"/>
    <lineage>
        <taxon>Eukaryota</taxon>
        <taxon>Fungi</taxon>
        <taxon>Dikarya</taxon>
        <taxon>Basidiomycota</taxon>
        <taxon>Agaricomycotina</taxon>
        <taxon>Agaricomycetes</taxon>
        <taxon>Agaricomycetidae</taxon>
        <taxon>Jaapiales</taxon>
        <taxon>Jaapiaceae</taxon>
        <taxon>Jaapia</taxon>
    </lineage>
</organism>
<dbReference type="STRING" id="933084.A0A067Q2G8"/>
<feature type="compositionally biased region" description="Basic residues" evidence="5">
    <location>
        <begin position="457"/>
        <end position="473"/>
    </location>
</feature>
<dbReference type="GO" id="GO:0032210">
    <property type="term" value="P:regulation of telomere maintenance via telomerase"/>
    <property type="evidence" value="ECO:0007669"/>
    <property type="project" value="TreeGrafter"/>
</dbReference>
<dbReference type="GO" id="GO:0010521">
    <property type="term" value="F:telomerase inhibitor activity"/>
    <property type="evidence" value="ECO:0007669"/>
    <property type="project" value="TreeGrafter"/>
</dbReference>
<protein>
    <recommendedName>
        <fullName evidence="6">Telomeric single stranded DNA binding POT1/Cdc13 domain-containing protein</fullName>
    </recommendedName>
</protein>
<dbReference type="GO" id="GO:0000783">
    <property type="term" value="C:nuclear telomere cap complex"/>
    <property type="evidence" value="ECO:0007669"/>
    <property type="project" value="TreeGrafter"/>
</dbReference>
<dbReference type="InterPro" id="IPR011564">
    <property type="entry name" value="Telomer_end-bd_POT1/Cdc13"/>
</dbReference>
<feature type="compositionally biased region" description="Polar residues" evidence="5">
    <location>
        <begin position="332"/>
        <end position="351"/>
    </location>
</feature>
<keyword evidence="2" id="KW-0158">Chromosome</keyword>
<feature type="compositionally biased region" description="Low complexity" evidence="5">
    <location>
        <begin position="274"/>
        <end position="292"/>
    </location>
</feature>
<dbReference type="PANTHER" id="PTHR14513">
    <property type="entry name" value="PROTECTION OF TELOMERES 1"/>
    <property type="match status" value="1"/>
</dbReference>
<feature type="compositionally biased region" description="Polar residues" evidence="5">
    <location>
        <begin position="385"/>
        <end position="397"/>
    </location>
</feature>
<name>A0A067Q2G8_9AGAM</name>
<feature type="compositionally biased region" description="Basic and acidic residues" evidence="5">
    <location>
        <begin position="226"/>
        <end position="238"/>
    </location>
</feature>
<feature type="compositionally biased region" description="Polar residues" evidence="5">
    <location>
        <begin position="183"/>
        <end position="193"/>
    </location>
</feature>
<dbReference type="HOGENOM" id="CLU_009829_0_0_1"/>
<evidence type="ECO:0000256" key="3">
    <source>
        <dbReference type="ARBA" id="ARBA00022895"/>
    </source>
</evidence>
<dbReference type="OrthoDB" id="2186770at2759"/>
<dbReference type="SUPFAM" id="SSF50249">
    <property type="entry name" value="Nucleic acid-binding proteins"/>
    <property type="match status" value="2"/>
</dbReference>
<keyword evidence="3" id="KW-0779">Telomere</keyword>
<feature type="region of interest" description="Disordered" evidence="5">
    <location>
        <begin position="1"/>
        <end position="25"/>
    </location>
</feature>
<dbReference type="InParanoid" id="A0A067Q2G8"/>
<dbReference type="GO" id="GO:0016233">
    <property type="term" value="P:telomere capping"/>
    <property type="evidence" value="ECO:0007669"/>
    <property type="project" value="TreeGrafter"/>
</dbReference>
<sequence length="1290" mass="140704">MKRVTQDVEQPAPKRQKSAGSLDLFDDDNQKQISDIIAGGADGAGFIQGKIMMKWPNGRILLQIPEGRTQHRLEVMLSGRCTQFVGKELSFAIGDVVRVGLKGGQVKKKPSNGGGVVEFVEGVVIKWVSSSRKVDEEGKVVDVWELIEVQERAKANQPLVMNPVDDWYSTPPDPPAPEIAGSRRTSAGATSDDATVVGDAEDGLKQANLETISAPPIRAPAPVTKDASKLTVDADPRNSRAGVPSAKATRDPDPHYKPNVSVTPVLPTTKPALPTSTSSTNPSSNVAASSSTLEPSKNQQPPKPALGPPQKRTSSTGSTGAAKNPAVLGGQHTESTSTAPQPTVPSRSTSMAKGPAESRPQSRASISAPVSGRDSPLLLPPRQSRVYSSAATSQSTMPAPQPPRASTSASTSSRPQPAPQPQPNPQPQLPPQPRASTSTLPRNPPQNPKQASDPKPKSKKAQKREERKRRAKEKNRLGQEAARQEQQPDEDENRMCQQIGGQAEEADLGGRMEVDGEIDAEFEQRDDGMVVDDSHDTTANNQLPGVSAMDVEPDIINVDEDAVERTADITPLVQLQAPIPPEVQKQVAPKEPPKPRDPVLNFVPGFGDGTMLGTYFPVSAIAKESTPKPAYGMIYNVIAIVASSSEPKLTRTGSWSAAITLVDPSNVDLDTGIGFRSGEGFGFNLFTKTYKEWLPLPANGDVLLLRGIKRSEFNGGVNGVVYPDKLKWAIYKPSTSSFGTPTLPSNVPSQESLDDGFGPSFSPFWSPTAVEVEYCKRVHAWWVRAREEYEKLFGVGAGGGFVHTIGDGVGWNGRKAKRCHRLISEVSPEVAPDGFFDCTVEVVHGFLHDSGIFSLWVTDYTINKVHIPVDAPWCNAEFADKVMKIELFDDAAEKGKDMNSGEFWYLGNVKCRHDGVGGYYVGKMGFDPKFSKLGGGEGGEWDSPMLKALLERKAKWEESRATPSNLHALLSEVDRDRVVDCTVEILHTTCTPNSKLFVHVTDYTSNRHLSPSSSSWATNYPNQVLTISLRDGQEEWAKNMQKGEVYVIRGLWLKKTEKGYMGLLRGSERRIHKVNVKNSENENVRAFVRRKEEWERTATGQSSRSASPKPVKRIPSVSVTPAVADPRIPVKTIKDILTDKSLGTGRFRVQAKVFDFYPNLPDAFVLRCTSCNNNLAQRRKRCIDCDEDATCVVRLFFELEDGAGDRLMVSACDQEASPLKGFQPADPVYHPEALAELGERVKPFLGHLLDDNLCRNDRQDASDEPLRPFVVDVWASDLPKTIFRLVGVDG</sequence>
<evidence type="ECO:0000256" key="2">
    <source>
        <dbReference type="ARBA" id="ARBA00022454"/>
    </source>
</evidence>
<dbReference type="Gene3D" id="2.40.50.140">
    <property type="entry name" value="Nucleic acid-binding proteins"/>
    <property type="match status" value="3"/>
</dbReference>
<keyword evidence="8" id="KW-1185">Reference proteome</keyword>
<evidence type="ECO:0000256" key="1">
    <source>
        <dbReference type="ARBA" id="ARBA00004574"/>
    </source>
</evidence>
<feature type="region of interest" description="Disordered" evidence="5">
    <location>
        <begin position="209"/>
        <end position="512"/>
    </location>
</feature>
<evidence type="ECO:0000313" key="8">
    <source>
        <dbReference type="Proteomes" id="UP000027265"/>
    </source>
</evidence>
<dbReference type="GO" id="GO:0098505">
    <property type="term" value="F:G-rich strand telomeric DNA binding"/>
    <property type="evidence" value="ECO:0007669"/>
    <property type="project" value="TreeGrafter"/>
</dbReference>
<feature type="compositionally biased region" description="Polar residues" evidence="5">
    <location>
        <begin position="311"/>
        <end position="321"/>
    </location>
</feature>
<reference evidence="8" key="1">
    <citation type="journal article" date="2014" name="Proc. Natl. Acad. Sci. U.S.A.">
        <title>Extensive sampling of basidiomycete genomes demonstrates inadequacy of the white-rot/brown-rot paradigm for wood decay fungi.</title>
        <authorList>
            <person name="Riley R."/>
            <person name="Salamov A.A."/>
            <person name="Brown D.W."/>
            <person name="Nagy L.G."/>
            <person name="Floudas D."/>
            <person name="Held B.W."/>
            <person name="Levasseur A."/>
            <person name="Lombard V."/>
            <person name="Morin E."/>
            <person name="Otillar R."/>
            <person name="Lindquist E.A."/>
            <person name="Sun H."/>
            <person name="LaButti K.M."/>
            <person name="Schmutz J."/>
            <person name="Jabbour D."/>
            <person name="Luo H."/>
            <person name="Baker S.E."/>
            <person name="Pisabarro A.G."/>
            <person name="Walton J.D."/>
            <person name="Blanchette R.A."/>
            <person name="Henrissat B."/>
            <person name="Martin F."/>
            <person name="Cullen D."/>
            <person name="Hibbett D.S."/>
            <person name="Grigoriev I.V."/>
        </authorList>
    </citation>
    <scope>NUCLEOTIDE SEQUENCE [LARGE SCALE GENOMIC DNA]</scope>
    <source>
        <strain evidence="8">MUCL 33604</strain>
    </source>
</reference>
<feature type="region of interest" description="Disordered" evidence="5">
    <location>
        <begin position="169"/>
        <end position="194"/>
    </location>
</feature>